<comment type="subcellular location">
    <subcellularLocation>
        <location evidence="1">Cell membrane</location>
        <topology evidence="1">Multi-pass membrane protein</topology>
    </subcellularLocation>
</comment>
<gene>
    <name evidence="9" type="primary">mreD</name>
    <name evidence="10" type="ORF">IBLFYP30_00155</name>
    <name evidence="9" type="ORF">LIP50_00445</name>
</gene>
<evidence type="ECO:0000256" key="3">
    <source>
        <dbReference type="ARBA" id="ARBA00022475"/>
    </source>
</evidence>
<reference evidence="10" key="1">
    <citation type="submission" date="2019-11" db="EMBL/GenBank/DDBJ databases">
        <authorList>
            <person name="Feng L."/>
        </authorList>
    </citation>
    <scope>NUCLEOTIDE SEQUENCE</scope>
    <source>
        <strain evidence="10">IbartlettiiLFYP30</strain>
    </source>
</reference>
<accession>A0A6N2ZQ63</accession>
<evidence type="ECO:0000313" key="10">
    <source>
        <dbReference type="EMBL" id="VYT81599.1"/>
    </source>
</evidence>
<evidence type="ECO:0000256" key="5">
    <source>
        <dbReference type="ARBA" id="ARBA00022960"/>
    </source>
</evidence>
<feature type="transmembrane region" description="Helical" evidence="8">
    <location>
        <begin position="52"/>
        <end position="84"/>
    </location>
</feature>
<keyword evidence="11" id="KW-1185">Reference proteome</keyword>
<keyword evidence="3" id="KW-1003">Cell membrane</keyword>
<dbReference type="EMBL" id="JAJBMB010000001">
    <property type="protein sequence ID" value="MCB5444662.1"/>
    <property type="molecule type" value="Genomic_DNA"/>
</dbReference>
<dbReference type="Proteomes" id="UP001299409">
    <property type="component" value="Unassembled WGS sequence"/>
</dbReference>
<evidence type="ECO:0000256" key="4">
    <source>
        <dbReference type="ARBA" id="ARBA00022692"/>
    </source>
</evidence>
<keyword evidence="4 8" id="KW-0812">Transmembrane</keyword>
<evidence type="ECO:0000256" key="8">
    <source>
        <dbReference type="SAM" id="Phobius"/>
    </source>
</evidence>
<evidence type="ECO:0000256" key="7">
    <source>
        <dbReference type="ARBA" id="ARBA00023136"/>
    </source>
</evidence>
<name>A0A6N2ZQ63_9FIRM</name>
<keyword evidence="6 8" id="KW-1133">Transmembrane helix</keyword>
<protein>
    <submittedName>
        <fullName evidence="10">Rod shape-determining protein MreD</fullName>
    </submittedName>
</protein>
<feature type="transmembrane region" description="Helical" evidence="8">
    <location>
        <begin position="29"/>
        <end position="45"/>
    </location>
</feature>
<dbReference type="GO" id="GO:0005886">
    <property type="term" value="C:plasma membrane"/>
    <property type="evidence" value="ECO:0007669"/>
    <property type="project" value="UniProtKB-SubCell"/>
</dbReference>
<dbReference type="AlphaFoldDB" id="A0A6N2ZQ63"/>
<reference evidence="9 11" key="2">
    <citation type="submission" date="2021-10" db="EMBL/GenBank/DDBJ databases">
        <title>Collection of gut derived symbiotic bacterial strains cultured from healthy donors.</title>
        <authorList>
            <person name="Lin H."/>
            <person name="Littmann E."/>
            <person name="Claire K."/>
            <person name="Pamer E."/>
        </authorList>
    </citation>
    <scope>NUCLEOTIDE SEQUENCE [LARGE SCALE GENOMIC DNA]</scope>
    <source>
        <strain evidence="9 11">MSK.17.68</strain>
    </source>
</reference>
<dbReference type="GO" id="GO:0008360">
    <property type="term" value="P:regulation of cell shape"/>
    <property type="evidence" value="ECO:0007669"/>
    <property type="project" value="UniProtKB-KW"/>
</dbReference>
<organism evidence="10">
    <name type="scientific">Intestinibacter bartlettii</name>
    <dbReference type="NCBI Taxonomy" id="261299"/>
    <lineage>
        <taxon>Bacteria</taxon>
        <taxon>Bacillati</taxon>
        <taxon>Bacillota</taxon>
        <taxon>Clostridia</taxon>
        <taxon>Peptostreptococcales</taxon>
        <taxon>Peptostreptococcaceae</taxon>
        <taxon>Intestinibacter</taxon>
    </lineage>
</organism>
<feature type="transmembrane region" description="Helical" evidence="8">
    <location>
        <begin position="96"/>
        <end position="117"/>
    </location>
</feature>
<dbReference type="RefSeq" id="WP_022072591.1">
    <property type="nucleotide sequence ID" value="NZ_BAABXU010000001.1"/>
</dbReference>
<keyword evidence="5" id="KW-0133">Cell shape</keyword>
<keyword evidence="7 8" id="KW-0472">Membrane</keyword>
<feature type="transmembrane region" description="Helical" evidence="8">
    <location>
        <begin position="129"/>
        <end position="150"/>
    </location>
</feature>
<comment type="similarity">
    <text evidence="2">Belongs to the MreD family.</text>
</comment>
<evidence type="ECO:0000313" key="9">
    <source>
        <dbReference type="EMBL" id="MCB5444662.1"/>
    </source>
</evidence>
<dbReference type="Pfam" id="PF04093">
    <property type="entry name" value="MreD"/>
    <property type="match status" value="1"/>
</dbReference>
<evidence type="ECO:0000256" key="1">
    <source>
        <dbReference type="ARBA" id="ARBA00004651"/>
    </source>
</evidence>
<dbReference type="EMBL" id="CACRUE010000012">
    <property type="protein sequence ID" value="VYT81599.1"/>
    <property type="molecule type" value="Genomic_DNA"/>
</dbReference>
<evidence type="ECO:0000256" key="2">
    <source>
        <dbReference type="ARBA" id="ARBA00007776"/>
    </source>
</evidence>
<dbReference type="NCBIfam" id="TIGR03426">
    <property type="entry name" value="shape_MreD"/>
    <property type="match status" value="1"/>
</dbReference>
<evidence type="ECO:0000313" key="11">
    <source>
        <dbReference type="Proteomes" id="UP001299409"/>
    </source>
</evidence>
<dbReference type="InterPro" id="IPR007227">
    <property type="entry name" value="Cell_shape_determining_MreD"/>
</dbReference>
<proteinExistence type="inferred from homology"/>
<evidence type="ECO:0000256" key="6">
    <source>
        <dbReference type="ARBA" id="ARBA00022989"/>
    </source>
</evidence>
<sequence length="160" mass="17746">MKKILLCILGFFIIILQNSIINYLSVFGMTINIVLIYLVIISLYLDELESGIIGAVLGIILDSSVGGLFGSNGLIFFGLAYMVSYIKDKVYKESPIMIFTIILGATFIYCGLSFLLSKTIYNVCQLTSIIKIVVVPIINSLIGILVYKIFKKPILSLEEE</sequence>